<dbReference type="InterPro" id="IPR043519">
    <property type="entry name" value="NT_sf"/>
</dbReference>
<comment type="similarity">
    <text evidence="8">Belongs to the tRNA nucleotidyltransferase/poly(A) polymerase family.</text>
</comment>
<dbReference type="Gene3D" id="1.10.3090.10">
    <property type="entry name" value="cca-adding enzyme, domain 2"/>
    <property type="match status" value="1"/>
</dbReference>
<evidence type="ECO:0000313" key="12">
    <source>
        <dbReference type="Proteomes" id="UP000244911"/>
    </source>
</evidence>
<proteinExistence type="inferred from homology"/>
<evidence type="ECO:0000256" key="4">
    <source>
        <dbReference type="ARBA" id="ARBA00022695"/>
    </source>
</evidence>
<keyword evidence="7" id="KW-0460">Magnesium</keyword>
<dbReference type="OrthoDB" id="9805698at2"/>
<keyword evidence="2 8" id="KW-0808">Transferase</keyword>
<dbReference type="AlphaFoldDB" id="A0A2R8ASP1"/>
<dbReference type="InterPro" id="IPR002646">
    <property type="entry name" value="PolA_pol_head_dom"/>
</dbReference>
<dbReference type="Pfam" id="PF12627">
    <property type="entry name" value="PolyA_pol_RNAbd"/>
    <property type="match status" value="1"/>
</dbReference>
<dbReference type="Proteomes" id="UP000244911">
    <property type="component" value="Unassembled WGS sequence"/>
</dbReference>
<dbReference type="RefSeq" id="WP_108858041.1">
    <property type="nucleotide sequence ID" value="NZ_OMOI01000002.1"/>
</dbReference>
<evidence type="ECO:0000256" key="3">
    <source>
        <dbReference type="ARBA" id="ARBA00022694"/>
    </source>
</evidence>
<dbReference type="InterPro" id="IPR032828">
    <property type="entry name" value="PolyA_RNA-bd"/>
</dbReference>
<dbReference type="GO" id="GO:0000049">
    <property type="term" value="F:tRNA binding"/>
    <property type="evidence" value="ECO:0007669"/>
    <property type="project" value="TreeGrafter"/>
</dbReference>
<dbReference type="GO" id="GO:0004810">
    <property type="term" value="F:CCA tRNA nucleotidyltransferase activity"/>
    <property type="evidence" value="ECO:0007669"/>
    <property type="project" value="UniProtKB-EC"/>
</dbReference>
<keyword evidence="5" id="KW-0479">Metal-binding</keyword>
<reference evidence="11 12" key="1">
    <citation type="submission" date="2018-03" db="EMBL/GenBank/DDBJ databases">
        <authorList>
            <person name="Keele B.F."/>
        </authorList>
    </citation>
    <scope>NUCLEOTIDE SEQUENCE [LARGE SCALE GENOMIC DNA]</scope>
    <source>
        <strain evidence="11 12">CECT 8811</strain>
    </source>
</reference>
<evidence type="ECO:0000256" key="5">
    <source>
        <dbReference type="ARBA" id="ARBA00022723"/>
    </source>
</evidence>
<keyword evidence="6" id="KW-0547">Nucleotide-binding</keyword>
<evidence type="ECO:0000256" key="6">
    <source>
        <dbReference type="ARBA" id="ARBA00022741"/>
    </source>
</evidence>
<evidence type="ECO:0000256" key="8">
    <source>
        <dbReference type="RuleBase" id="RU003953"/>
    </source>
</evidence>
<feature type="domain" description="tRNA nucleotidyltransferase/poly(A) polymerase RNA and SrmB- binding" evidence="10">
    <location>
        <begin position="183"/>
        <end position="240"/>
    </location>
</feature>
<evidence type="ECO:0000313" key="11">
    <source>
        <dbReference type="EMBL" id="SPF79073.1"/>
    </source>
</evidence>
<dbReference type="CDD" id="cd05398">
    <property type="entry name" value="NT_ClassII-CCAase"/>
    <property type="match status" value="1"/>
</dbReference>
<comment type="cofactor">
    <cofactor evidence="1">
        <name>Mg(2+)</name>
        <dbReference type="ChEBI" id="CHEBI:18420"/>
    </cofactor>
</comment>
<dbReference type="Pfam" id="PF01743">
    <property type="entry name" value="PolyA_pol"/>
    <property type="match status" value="1"/>
</dbReference>
<evidence type="ECO:0000256" key="7">
    <source>
        <dbReference type="ARBA" id="ARBA00022842"/>
    </source>
</evidence>
<dbReference type="InterPro" id="IPR050264">
    <property type="entry name" value="Bact_CCA-adding_enz_type3_sf"/>
</dbReference>
<keyword evidence="3" id="KW-0819">tRNA processing</keyword>
<feature type="domain" description="Poly A polymerase head" evidence="9">
    <location>
        <begin position="28"/>
        <end position="150"/>
    </location>
</feature>
<protein>
    <submittedName>
        <fullName evidence="11">CCA-adding enzyme</fullName>
        <ecNumber evidence="11">2.7.7.72</ecNumber>
    </submittedName>
</protein>
<dbReference type="EC" id="2.7.7.72" evidence="11"/>
<dbReference type="GO" id="GO:0008033">
    <property type="term" value="P:tRNA processing"/>
    <property type="evidence" value="ECO:0007669"/>
    <property type="project" value="UniProtKB-KW"/>
</dbReference>
<dbReference type="SUPFAM" id="SSF81891">
    <property type="entry name" value="Poly A polymerase C-terminal region-like"/>
    <property type="match status" value="1"/>
</dbReference>
<dbReference type="Gene3D" id="3.30.460.10">
    <property type="entry name" value="Beta Polymerase, domain 2"/>
    <property type="match status" value="1"/>
</dbReference>
<dbReference type="GO" id="GO:0000166">
    <property type="term" value="F:nucleotide binding"/>
    <property type="evidence" value="ECO:0007669"/>
    <property type="project" value="UniProtKB-KW"/>
</dbReference>
<dbReference type="PANTHER" id="PTHR46173:SF1">
    <property type="entry name" value="CCA TRNA NUCLEOTIDYLTRANSFERASE 1, MITOCHONDRIAL"/>
    <property type="match status" value="1"/>
</dbReference>
<evidence type="ECO:0000256" key="1">
    <source>
        <dbReference type="ARBA" id="ARBA00001946"/>
    </source>
</evidence>
<keyword evidence="4 11" id="KW-0548">Nucleotidyltransferase</keyword>
<sequence>MTCIQGDWINDHGAQRVCALLSDAGYQVYFVGGCVRNDLLGVGISDLDMCTDALPARVMELAEAAGLRALPTGIDHGTVTIVIDHEPYEITTYRKDVQTDGRRAVVAFSDRIEDDARRRDFTMNALYADPTGQILDPLDGLPDLQARRVRFIDDADARIREDYLRTLRFFRFHAWYGDVAAGIDPEGLAACSANLDGLETLSKERVGLEMLKILSAPDPAPAMAAMAQSGVLTRILPGGDASKLAVLVHLEADLAVDSLRRLALLGGQDVAVALRLSKKQAKQLENLRDGMGSSATIGELAYRLGADQARNIAILRAVMFETPVPDGLERQIDAGAAAKFPIKPVDLMPGITGPALGDKLRELETRWIASGFILTREELLK</sequence>
<keyword evidence="8" id="KW-0694">RNA-binding</keyword>
<accession>A0A2R8ASP1</accession>
<dbReference type="PANTHER" id="PTHR46173">
    <property type="entry name" value="CCA TRNA NUCLEOTIDYLTRANSFERASE 1, MITOCHONDRIAL"/>
    <property type="match status" value="1"/>
</dbReference>
<organism evidence="11 12">
    <name type="scientific">Aliiroseovarius pelagivivens</name>
    <dbReference type="NCBI Taxonomy" id="1639690"/>
    <lineage>
        <taxon>Bacteria</taxon>
        <taxon>Pseudomonadati</taxon>
        <taxon>Pseudomonadota</taxon>
        <taxon>Alphaproteobacteria</taxon>
        <taxon>Rhodobacterales</taxon>
        <taxon>Paracoccaceae</taxon>
        <taxon>Aliiroseovarius</taxon>
    </lineage>
</organism>
<dbReference type="EMBL" id="OMOI01000002">
    <property type="protein sequence ID" value="SPF79073.1"/>
    <property type="molecule type" value="Genomic_DNA"/>
</dbReference>
<gene>
    <name evidence="11" type="primary">cca</name>
    <name evidence="11" type="ORF">ALP8811_03007</name>
</gene>
<evidence type="ECO:0000259" key="10">
    <source>
        <dbReference type="Pfam" id="PF12627"/>
    </source>
</evidence>
<dbReference type="GO" id="GO:0046872">
    <property type="term" value="F:metal ion binding"/>
    <property type="evidence" value="ECO:0007669"/>
    <property type="project" value="UniProtKB-KW"/>
</dbReference>
<keyword evidence="12" id="KW-1185">Reference proteome</keyword>
<evidence type="ECO:0000259" key="9">
    <source>
        <dbReference type="Pfam" id="PF01743"/>
    </source>
</evidence>
<evidence type="ECO:0000256" key="2">
    <source>
        <dbReference type="ARBA" id="ARBA00022679"/>
    </source>
</evidence>
<name>A0A2R8ASP1_9RHOB</name>
<dbReference type="SUPFAM" id="SSF81301">
    <property type="entry name" value="Nucleotidyltransferase"/>
    <property type="match status" value="1"/>
</dbReference>